<feature type="domain" description="Bacterial virulence protein VirB8" evidence="7">
    <location>
        <begin position="11"/>
        <end position="230"/>
    </location>
</feature>
<gene>
    <name evidence="8" type="ORF">ACFPN2_21540</name>
</gene>
<keyword evidence="3 6" id="KW-1133">Transmembrane helix</keyword>
<keyword evidence="9" id="KW-1185">Reference proteome</keyword>
<organism evidence="8 9">
    <name type="scientific">Steroidobacter flavus</name>
    <dbReference type="NCBI Taxonomy" id="1842136"/>
    <lineage>
        <taxon>Bacteria</taxon>
        <taxon>Pseudomonadati</taxon>
        <taxon>Pseudomonadota</taxon>
        <taxon>Gammaproteobacteria</taxon>
        <taxon>Steroidobacterales</taxon>
        <taxon>Steroidobacteraceae</taxon>
        <taxon>Steroidobacter</taxon>
    </lineage>
</organism>
<name>A0ABV8SZ09_9GAMM</name>
<keyword evidence="4 6" id="KW-0472">Membrane</keyword>
<proteinExistence type="predicted"/>
<evidence type="ECO:0000256" key="3">
    <source>
        <dbReference type="ARBA" id="ARBA00022989"/>
    </source>
</evidence>
<keyword evidence="2 6" id="KW-0812">Transmembrane</keyword>
<evidence type="ECO:0000256" key="2">
    <source>
        <dbReference type="ARBA" id="ARBA00022692"/>
    </source>
</evidence>
<dbReference type="InterPro" id="IPR007430">
    <property type="entry name" value="VirB8"/>
</dbReference>
<dbReference type="RefSeq" id="WP_380600438.1">
    <property type="nucleotide sequence ID" value="NZ_JBHSDU010000010.1"/>
</dbReference>
<evidence type="ECO:0000313" key="8">
    <source>
        <dbReference type="EMBL" id="MFC4311684.1"/>
    </source>
</evidence>
<protein>
    <submittedName>
        <fullName evidence="8">VirB8 family protein</fullName>
    </submittedName>
</protein>
<sequence length="258" mass="28629">MSDVDHYLAEAASWDADREAHRRQTLRTTRWAAGAGWACAALATTAIVVMSPLKRTEPYLIRVDSATGVVDTVPVFVGHEEMPQALTRHLLNLYVTTCERFNFATAESDYAQCGSFHTAARNQAWAAAWARSNPASPLNLYKDGTTIRAQVRSVSFFDRAGGEGDLAQVRYLKVRRVGGNGVDHVSYWVATVRYAYAKGAEALDKREWSEQERRERVWNPLGFRVLDFRPEPEVLGQEESTSATTVATEARSTGATTP</sequence>
<evidence type="ECO:0000313" key="9">
    <source>
        <dbReference type="Proteomes" id="UP001595904"/>
    </source>
</evidence>
<dbReference type="Proteomes" id="UP001595904">
    <property type="component" value="Unassembled WGS sequence"/>
</dbReference>
<evidence type="ECO:0000259" key="7">
    <source>
        <dbReference type="Pfam" id="PF04335"/>
    </source>
</evidence>
<dbReference type="CDD" id="cd16424">
    <property type="entry name" value="VirB8"/>
    <property type="match status" value="1"/>
</dbReference>
<feature type="transmembrane region" description="Helical" evidence="6">
    <location>
        <begin position="31"/>
        <end position="53"/>
    </location>
</feature>
<comment type="caution">
    <text evidence="8">The sequence shown here is derived from an EMBL/GenBank/DDBJ whole genome shotgun (WGS) entry which is preliminary data.</text>
</comment>
<evidence type="ECO:0000256" key="1">
    <source>
        <dbReference type="ARBA" id="ARBA00004167"/>
    </source>
</evidence>
<dbReference type="EMBL" id="JBHSDU010000010">
    <property type="protein sequence ID" value="MFC4311684.1"/>
    <property type="molecule type" value="Genomic_DNA"/>
</dbReference>
<evidence type="ECO:0000256" key="4">
    <source>
        <dbReference type="ARBA" id="ARBA00023136"/>
    </source>
</evidence>
<dbReference type="SUPFAM" id="SSF54427">
    <property type="entry name" value="NTF2-like"/>
    <property type="match status" value="1"/>
</dbReference>
<comment type="subcellular location">
    <subcellularLocation>
        <location evidence="1">Membrane</location>
        <topology evidence="1">Single-pass membrane protein</topology>
    </subcellularLocation>
</comment>
<feature type="compositionally biased region" description="Low complexity" evidence="5">
    <location>
        <begin position="238"/>
        <end position="258"/>
    </location>
</feature>
<evidence type="ECO:0000256" key="5">
    <source>
        <dbReference type="SAM" id="MobiDB-lite"/>
    </source>
</evidence>
<dbReference type="InterPro" id="IPR032710">
    <property type="entry name" value="NTF2-like_dom_sf"/>
</dbReference>
<dbReference type="Pfam" id="PF04335">
    <property type="entry name" value="VirB8"/>
    <property type="match status" value="1"/>
</dbReference>
<reference evidence="9" key="1">
    <citation type="journal article" date="2019" name="Int. J. Syst. Evol. Microbiol.">
        <title>The Global Catalogue of Microorganisms (GCM) 10K type strain sequencing project: providing services to taxonomists for standard genome sequencing and annotation.</title>
        <authorList>
            <consortium name="The Broad Institute Genomics Platform"/>
            <consortium name="The Broad Institute Genome Sequencing Center for Infectious Disease"/>
            <person name="Wu L."/>
            <person name="Ma J."/>
        </authorList>
    </citation>
    <scope>NUCLEOTIDE SEQUENCE [LARGE SCALE GENOMIC DNA]</scope>
    <source>
        <strain evidence="9">CGMCC 1.10759</strain>
    </source>
</reference>
<feature type="region of interest" description="Disordered" evidence="5">
    <location>
        <begin position="234"/>
        <end position="258"/>
    </location>
</feature>
<evidence type="ECO:0000256" key="6">
    <source>
        <dbReference type="SAM" id="Phobius"/>
    </source>
</evidence>
<accession>A0ABV8SZ09</accession>
<dbReference type="Gene3D" id="3.10.450.230">
    <property type="entry name" value="VirB8 protein"/>
    <property type="match status" value="1"/>
</dbReference>